<evidence type="ECO:0000313" key="3">
    <source>
        <dbReference type="Proteomes" id="UP001257277"/>
    </source>
</evidence>
<dbReference type="Proteomes" id="UP001257277">
    <property type="component" value="Unassembled WGS sequence"/>
</dbReference>
<organism evidence="2 3">
    <name type="scientific">Asprobacillus argus</name>
    <dbReference type="NCBI Taxonomy" id="3076534"/>
    <lineage>
        <taxon>Bacteria</taxon>
        <taxon>Pseudomonadati</taxon>
        <taxon>Bacteroidota</taxon>
        <taxon>Flavobacteriia</taxon>
        <taxon>Flavobacteriales</taxon>
        <taxon>Flavobacteriaceae</taxon>
        <taxon>Asprobacillus</taxon>
    </lineage>
</organism>
<feature type="signal peptide" evidence="1">
    <location>
        <begin position="1"/>
        <end position="26"/>
    </location>
</feature>
<protein>
    <recommendedName>
        <fullName evidence="4">TolC family protein</fullName>
    </recommendedName>
</protein>
<accession>A0ABU3LCA3</accession>
<feature type="chain" id="PRO_5047337057" description="TolC family protein" evidence="1">
    <location>
        <begin position="27"/>
        <end position="515"/>
    </location>
</feature>
<evidence type="ECO:0008006" key="4">
    <source>
        <dbReference type="Google" id="ProtNLM"/>
    </source>
</evidence>
<dbReference type="EMBL" id="JAVTTO010000001">
    <property type="protein sequence ID" value="MDT7831167.1"/>
    <property type="molecule type" value="Genomic_DNA"/>
</dbReference>
<proteinExistence type="predicted"/>
<dbReference type="RefSeq" id="WP_349240419.1">
    <property type="nucleotide sequence ID" value="NZ_JAVTTO010000001.1"/>
</dbReference>
<gene>
    <name evidence="2" type="ORF">RQM59_02180</name>
</gene>
<evidence type="ECO:0000256" key="1">
    <source>
        <dbReference type="SAM" id="SignalP"/>
    </source>
</evidence>
<sequence length="515" mass="61145">MTTFTVMNLRKLHSIFFLAVSITSYAQSIDIIIDEAEQLFAKTKESLVFPSVPTDKDDIQFYYPTALNKNVNLLESELKEWQSKQYKKDIGLVFKTTARYNFRDAIEEETQNYLKGSVRGELEWNILKMGYVYNRLRAKRLQNDIEVLNIESERSQKILWRRQFRIDYNFILNKEVLQLLESFLVFENEYFDVLNSMYFQKLIKRERLIEVSNQIAVIKSQQKILSKENEMITDSVSVHFMNVTKLPLVKIVLDSAAIFQDVEKIDFKEENVRLQHHPMNDLNLSLYATQNYNYSTNTHKFFPSVGIRFRAPIRFNHRKKIIETKIKILKAQEVDKSVGKYNNSITYVSEYNEKLKDLQNQYKSWHILEERIRILKVLKEELNNAETGLLLLELVEEQFKVLENTLQLKRQLYQVIAHLFELNKSIEIQNFVQPFQFEIERNQEVFCLQKSEQYSLAFQLAFLRAKKIKNITVLSSDKSIQEQLKKKNISFVLVDSVKGIRLDTYIRQEVQRIKI</sequence>
<keyword evidence="1" id="KW-0732">Signal</keyword>
<reference evidence="2 3" key="1">
    <citation type="submission" date="2023-09" db="EMBL/GenBank/DDBJ databases">
        <title>Novel taxa isolated from Blanes Bay.</title>
        <authorList>
            <person name="Rey-Velasco X."/>
            <person name="Lucena T."/>
        </authorList>
    </citation>
    <scope>NUCLEOTIDE SEQUENCE [LARGE SCALE GENOMIC DNA]</scope>
    <source>
        <strain evidence="2 3">S356</strain>
    </source>
</reference>
<evidence type="ECO:0000313" key="2">
    <source>
        <dbReference type="EMBL" id="MDT7831167.1"/>
    </source>
</evidence>
<comment type="caution">
    <text evidence="2">The sequence shown here is derived from an EMBL/GenBank/DDBJ whole genome shotgun (WGS) entry which is preliminary data.</text>
</comment>
<keyword evidence="3" id="KW-1185">Reference proteome</keyword>
<name>A0ABU3LCA3_9FLAO</name>